<reference evidence="2" key="1">
    <citation type="submission" date="2021-03" db="EMBL/GenBank/DDBJ databases">
        <title>Draft genome sequence of rust myrtle Austropuccinia psidii MF-1, a brazilian biotype.</title>
        <authorList>
            <person name="Quecine M.C."/>
            <person name="Pachon D.M.R."/>
            <person name="Bonatelli M.L."/>
            <person name="Correr F.H."/>
            <person name="Franceschini L.M."/>
            <person name="Leite T.F."/>
            <person name="Margarido G.R.A."/>
            <person name="Almeida C.A."/>
            <person name="Ferrarezi J.A."/>
            <person name="Labate C.A."/>
        </authorList>
    </citation>
    <scope>NUCLEOTIDE SEQUENCE</scope>
    <source>
        <strain evidence="2">MF-1</strain>
    </source>
</reference>
<evidence type="ECO:0000256" key="1">
    <source>
        <dbReference type="SAM" id="MobiDB-lite"/>
    </source>
</evidence>
<evidence type="ECO:0000313" key="2">
    <source>
        <dbReference type="EMBL" id="MBW0584453.1"/>
    </source>
</evidence>
<proteinExistence type="predicted"/>
<feature type="region of interest" description="Disordered" evidence="1">
    <location>
        <begin position="1"/>
        <end position="59"/>
    </location>
</feature>
<comment type="caution">
    <text evidence="2">The sequence shown here is derived from an EMBL/GenBank/DDBJ whole genome shotgun (WGS) entry which is preliminary data.</text>
</comment>
<dbReference type="Proteomes" id="UP000765509">
    <property type="component" value="Unassembled WGS sequence"/>
</dbReference>
<accession>A0A9Q3KN54</accession>
<dbReference type="OrthoDB" id="3268646at2759"/>
<organism evidence="2 3">
    <name type="scientific">Austropuccinia psidii MF-1</name>
    <dbReference type="NCBI Taxonomy" id="1389203"/>
    <lineage>
        <taxon>Eukaryota</taxon>
        <taxon>Fungi</taxon>
        <taxon>Dikarya</taxon>
        <taxon>Basidiomycota</taxon>
        <taxon>Pucciniomycotina</taxon>
        <taxon>Pucciniomycetes</taxon>
        <taxon>Pucciniales</taxon>
        <taxon>Sphaerophragmiaceae</taxon>
        <taxon>Austropuccinia</taxon>
    </lineage>
</organism>
<name>A0A9Q3KN54_9BASI</name>
<keyword evidence="3" id="KW-1185">Reference proteome</keyword>
<sequence length="159" mass="18684">MDQQSTYELPTLPEDAIEGQYSEASEEEGPHSTDPKSYEENARSIIKTKKKRKEREQKKNLKPLKLFQVNPHCQGITQNTPRIVFVIAPTKPSLLQHKISRQERPVVKIKEKYNKLNVYGEEVEKFIRKVEQIAQIEGERDEDLAMQMEFWTKEQRISD</sequence>
<protein>
    <submittedName>
        <fullName evidence="2">Uncharacterized protein</fullName>
    </submittedName>
</protein>
<evidence type="ECO:0000313" key="3">
    <source>
        <dbReference type="Proteomes" id="UP000765509"/>
    </source>
</evidence>
<dbReference type="AlphaFoldDB" id="A0A9Q3KN54"/>
<dbReference type="EMBL" id="AVOT02118043">
    <property type="protein sequence ID" value="MBW0584453.1"/>
    <property type="molecule type" value="Genomic_DNA"/>
</dbReference>
<feature type="compositionally biased region" description="Basic and acidic residues" evidence="1">
    <location>
        <begin position="28"/>
        <end position="42"/>
    </location>
</feature>
<gene>
    <name evidence="2" type="ORF">O181_124168</name>
</gene>